<dbReference type="InParanoid" id="A0A162PIX3"/>
<protein>
    <recommendedName>
        <fullName evidence="7">Protein kinase domain-containing protein</fullName>
    </recommendedName>
</protein>
<evidence type="ECO:0000256" key="1">
    <source>
        <dbReference type="ARBA" id="ARBA00022679"/>
    </source>
</evidence>
<keyword evidence="6" id="KW-0723">Serine/threonine-protein kinase</keyword>
<dbReference type="PANTHER" id="PTHR48016:SF56">
    <property type="entry name" value="MAPKK KINASE"/>
    <property type="match status" value="1"/>
</dbReference>
<dbReference type="InterPro" id="IPR011009">
    <property type="entry name" value="Kinase-like_dom_sf"/>
</dbReference>
<proteinExistence type="inferred from homology"/>
<dbReference type="VEuPathDB" id="FungiDB:PHYBLDRAFT_155430"/>
<gene>
    <name evidence="8" type="ORF">PHYBLDRAFT_155430</name>
</gene>
<keyword evidence="1" id="KW-0808">Transferase</keyword>
<feature type="domain" description="Protein kinase" evidence="7">
    <location>
        <begin position="1"/>
        <end position="269"/>
    </location>
</feature>
<dbReference type="GO" id="GO:0005524">
    <property type="term" value="F:ATP binding"/>
    <property type="evidence" value="ECO:0007669"/>
    <property type="project" value="UniProtKB-UniRule"/>
</dbReference>
<name>A0A162PIX3_PHYB8</name>
<dbReference type="OrthoDB" id="266718at2759"/>
<keyword evidence="2 5" id="KW-0547">Nucleotide-binding</keyword>
<evidence type="ECO:0000313" key="9">
    <source>
        <dbReference type="Proteomes" id="UP000077315"/>
    </source>
</evidence>
<dbReference type="GO" id="GO:0004674">
    <property type="term" value="F:protein serine/threonine kinase activity"/>
    <property type="evidence" value="ECO:0007669"/>
    <property type="project" value="UniProtKB-KW"/>
</dbReference>
<keyword evidence="3" id="KW-0418">Kinase</keyword>
<dbReference type="EMBL" id="KV440981">
    <property type="protein sequence ID" value="OAD73297.1"/>
    <property type="molecule type" value="Genomic_DNA"/>
</dbReference>
<dbReference type="SUPFAM" id="SSF56112">
    <property type="entry name" value="Protein kinase-like (PK-like)"/>
    <property type="match status" value="1"/>
</dbReference>
<evidence type="ECO:0000256" key="4">
    <source>
        <dbReference type="ARBA" id="ARBA00022840"/>
    </source>
</evidence>
<dbReference type="RefSeq" id="XP_018291337.1">
    <property type="nucleotide sequence ID" value="XM_018433403.1"/>
</dbReference>
<dbReference type="InterPro" id="IPR050538">
    <property type="entry name" value="MAP_kinase_kinase_kinase"/>
</dbReference>
<evidence type="ECO:0000256" key="2">
    <source>
        <dbReference type="ARBA" id="ARBA00022741"/>
    </source>
</evidence>
<evidence type="ECO:0000259" key="7">
    <source>
        <dbReference type="PROSITE" id="PS50011"/>
    </source>
</evidence>
<feature type="binding site" evidence="5">
    <location>
        <position position="25"/>
    </location>
    <ligand>
        <name>ATP</name>
        <dbReference type="ChEBI" id="CHEBI:30616"/>
    </ligand>
</feature>
<dbReference type="CDD" id="cd06606">
    <property type="entry name" value="STKc_MAPKKK"/>
    <property type="match status" value="1"/>
</dbReference>
<dbReference type="InterPro" id="IPR017441">
    <property type="entry name" value="Protein_kinase_ATP_BS"/>
</dbReference>
<accession>A0A162PIX3</accession>
<dbReference type="InterPro" id="IPR008271">
    <property type="entry name" value="Ser/Thr_kinase_AS"/>
</dbReference>
<organism evidence="8 9">
    <name type="scientific">Phycomyces blakesleeanus (strain ATCC 8743b / DSM 1359 / FGSC 10004 / NBRC 33097 / NRRL 1555)</name>
    <dbReference type="NCBI Taxonomy" id="763407"/>
    <lineage>
        <taxon>Eukaryota</taxon>
        <taxon>Fungi</taxon>
        <taxon>Fungi incertae sedis</taxon>
        <taxon>Mucoromycota</taxon>
        <taxon>Mucoromycotina</taxon>
        <taxon>Mucoromycetes</taxon>
        <taxon>Mucorales</taxon>
        <taxon>Phycomycetaceae</taxon>
        <taxon>Phycomyces</taxon>
    </lineage>
</organism>
<sequence length="298" mass="33253">MIGKGSFGAVYHAYNYDAEEWIAVKVVNLPESGNPGSSSLFVDTKRQEVIDEIFRETEVLINVQHPNIVEYLGSDIDMKSGKVYMFLEYVPGGSISACLRNNGKFDEPLVRNFTRQILEALEYLHSKDILHRDIKGANILIDNNGVCKIADFGLSKTVAKYEAYNENAQNSYMRGTLNWMAPEMIKSGVYNGKVDIWSLGCTVVEMLTGKLPWSGVNNNNTVIFKLGSGESPPMPTGISDLAKSFIEKCLTIEPKDRPSAEELLSHPFISKDPSFDMMTEVVKLGLERKVSRRVVAVR</sequence>
<dbReference type="InterPro" id="IPR000719">
    <property type="entry name" value="Prot_kinase_dom"/>
</dbReference>
<keyword evidence="4 5" id="KW-0067">ATP-binding</keyword>
<dbReference type="SMART" id="SM00220">
    <property type="entry name" value="S_TKc"/>
    <property type="match status" value="1"/>
</dbReference>
<evidence type="ECO:0000256" key="6">
    <source>
        <dbReference type="RuleBase" id="RU000304"/>
    </source>
</evidence>
<dbReference type="GeneID" id="28994309"/>
<dbReference type="Proteomes" id="UP000077315">
    <property type="component" value="Unassembled WGS sequence"/>
</dbReference>
<keyword evidence="9" id="KW-1185">Reference proteome</keyword>
<dbReference type="Pfam" id="PF00069">
    <property type="entry name" value="Pkinase"/>
    <property type="match status" value="1"/>
</dbReference>
<evidence type="ECO:0000313" key="8">
    <source>
        <dbReference type="EMBL" id="OAD73297.1"/>
    </source>
</evidence>
<dbReference type="STRING" id="763407.A0A162PIX3"/>
<reference evidence="9" key="1">
    <citation type="submission" date="2015-06" db="EMBL/GenBank/DDBJ databases">
        <title>Expansion of signal transduction pathways in fungi by whole-genome duplication.</title>
        <authorList>
            <consortium name="DOE Joint Genome Institute"/>
            <person name="Corrochano L.M."/>
            <person name="Kuo A."/>
            <person name="Marcet-Houben M."/>
            <person name="Polaino S."/>
            <person name="Salamov A."/>
            <person name="Villalobos J.M."/>
            <person name="Alvarez M.I."/>
            <person name="Avalos J."/>
            <person name="Benito E.P."/>
            <person name="Benoit I."/>
            <person name="Burger G."/>
            <person name="Camino L.P."/>
            <person name="Canovas D."/>
            <person name="Cerda-Olmedo E."/>
            <person name="Cheng J.-F."/>
            <person name="Dominguez A."/>
            <person name="Elias M."/>
            <person name="Eslava A.P."/>
            <person name="Glaser F."/>
            <person name="Grimwood J."/>
            <person name="Gutierrez G."/>
            <person name="Heitman J."/>
            <person name="Henrissat B."/>
            <person name="Iturriaga E.A."/>
            <person name="Lang B.F."/>
            <person name="Lavin J.L."/>
            <person name="Lee S."/>
            <person name="Li W."/>
            <person name="Lindquist E."/>
            <person name="Lopez-Garcia S."/>
            <person name="Luque E.M."/>
            <person name="Marcos A.T."/>
            <person name="Martin J."/>
            <person name="McCluskey K."/>
            <person name="Medina H.R."/>
            <person name="Miralles-Duran A."/>
            <person name="Miyazaki A."/>
            <person name="Munoz-Torres E."/>
            <person name="Oguiza J.A."/>
            <person name="Ohm R."/>
            <person name="Olmedo M."/>
            <person name="Orejas M."/>
            <person name="Ortiz-Castellanos L."/>
            <person name="Pisabarro A.G."/>
            <person name="Rodriguez-Romero J."/>
            <person name="Ruiz-Herrera J."/>
            <person name="Ruiz-Vazquez R."/>
            <person name="Sanz C."/>
            <person name="Schackwitz W."/>
            <person name="Schmutz J."/>
            <person name="Shahriari M."/>
            <person name="Shelest E."/>
            <person name="Silva-Franco F."/>
            <person name="Soanes D."/>
            <person name="Syed K."/>
            <person name="Tagua V.G."/>
            <person name="Talbot N.J."/>
            <person name="Thon M."/>
            <person name="De vries R.P."/>
            <person name="Wiebenga A."/>
            <person name="Yadav J.S."/>
            <person name="Braun E.L."/>
            <person name="Baker S."/>
            <person name="Garre V."/>
            <person name="Horwitz B."/>
            <person name="Torres-Martinez S."/>
            <person name="Idnurm A."/>
            <person name="Herrera-Estrella A."/>
            <person name="Gabaldon T."/>
            <person name="Grigoriev I.V."/>
        </authorList>
    </citation>
    <scope>NUCLEOTIDE SEQUENCE [LARGE SCALE GENOMIC DNA]</scope>
    <source>
        <strain evidence="9">NRRL 1555(-)</strain>
    </source>
</reference>
<evidence type="ECO:0000256" key="5">
    <source>
        <dbReference type="PROSITE-ProRule" id="PRU10141"/>
    </source>
</evidence>
<dbReference type="Gene3D" id="1.10.510.10">
    <property type="entry name" value="Transferase(Phosphotransferase) domain 1"/>
    <property type="match status" value="1"/>
</dbReference>
<dbReference type="PROSITE" id="PS00108">
    <property type="entry name" value="PROTEIN_KINASE_ST"/>
    <property type="match status" value="1"/>
</dbReference>
<dbReference type="PANTHER" id="PTHR48016">
    <property type="entry name" value="MAP KINASE KINASE KINASE SSK2-RELATED-RELATED"/>
    <property type="match status" value="1"/>
</dbReference>
<dbReference type="AlphaFoldDB" id="A0A162PIX3"/>
<dbReference type="PROSITE" id="PS00107">
    <property type="entry name" value="PROTEIN_KINASE_ATP"/>
    <property type="match status" value="1"/>
</dbReference>
<dbReference type="PROSITE" id="PS50011">
    <property type="entry name" value="PROTEIN_KINASE_DOM"/>
    <property type="match status" value="1"/>
</dbReference>
<dbReference type="GO" id="GO:0000165">
    <property type="term" value="P:MAPK cascade"/>
    <property type="evidence" value="ECO:0007669"/>
    <property type="project" value="UniProtKB-ARBA"/>
</dbReference>
<comment type="similarity">
    <text evidence="6">Belongs to the protein kinase superfamily.</text>
</comment>
<evidence type="ECO:0000256" key="3">
    <source>
        <dbReference type="ARBA" id="ARBA00022777"/>
    </source>
</evidence>